<name>A0A239EIS2_9ACTN</name>
<organism evidence="2 3">
    <name type="scientific">Geodermatophilus pulveris</name>
    <dbReference type="NCBI Taxonomy" id="1564159"/>
    <lineage>
        <taxon>Bacteria</taxon>
        <taxon>Bacillati</taxon>
        <taxon>Actinomycetota</taxon>
        <taxon>Actinomycetes</taxon>
        <taxon>Geodermatophilales</taxon>
        <taxon>Geodermatophilaceae</taxon>
        <taxon>Geodermatophilus</taxon>
    </lineage>
</organism>
<dbReference type="InterPro" id="IPR014787">
    <property type="entry name" value="PSer_Pase_RsbU_N"/>
</dbReference>
<sequence>MSAEADLRRNYRAAFLRYLARPGESALAAGWSLGRGTLGTALSLLDIVRVHHDLLLEVLQDCPADEVPEVARAASDFLVEVLASHDMVRRPLHP</sequence>
<proteinExistence type="predicted"/>
<gene>
    <name evidence="2" type="ORF">SAMN06893096_104115</name>
</gene>
<dbReference type="Pfam" id="PF08673">
    <property type="entry name" value="RsbU_N"/>
    <property type="match status" value="1"/>
</dbReference>
<dbReference type="Proteomes" id="UP000198373">
    <property type="component" value="Unassembled WGS sequence"/>
</dbReference>
<evidence type="ECO:0000313" key="2">
    <source>
        <dbReference type="EMBL" id="SNS43774.1"/>
    </source>
</evidence>
<reference evidence="3" key="1">
    <citation type="submission" date="2017-06" db="EMBL/GenBank/DDBJ databases">
        <authorList>
            <person name="Varghese N."/>
            <person name="Submissions S."/>
        </authorList>
    </citation>
    <scope>NUCLEOTIDE SEQUENCE [LARGE SCALE GENOMIC DNA]</scope>
    <source>
        <strain evidence="3">DSM 46839</strain>
    </source>
</reference>
<evidence type="ECO:0000313" key="3">
    <source>
        <dbReference type="Proteomes" id="UP000198373"/>
    </source>
</evidence>
<dbReference type="Gene3D" id="1.10.1240.30">
    <property type="entry name" value="KaiA/RbsU domain"/>
    <property type="match status" value="1"/>
</dbReference>
<dbReference type="AlphaFoldDB" id="A0A239EIS2"/>
<dbReference type="RefSeq" id="WP_089305400.1">
    <property type="nucleotide sequence ID" value="NZ_FZOO01000004.1"/>
</dbReference>
<evidence type="ECO:0000259" key="1">
    <source>
        <dbReference type="Pfam" id="PF08673"/>
    </source>
</evidence>
<accession>A0A239EIS2</accession>
<dbReference type="InterPro" id="IPR017944">
    <property type="entry name" value="KaiA/RbsU_helical_domain_sf"/>
</dbReference>
<protein>
    <submittedName>
        <fullName evidence="2">Phosphoserine phosphatase RsbU, N-terminal domain</fullName>
    </submittedName>
</protein>
<feature type="domain" description="Phosphoserine phosphatase RsbU N-terminal" evidence="1">
    <location>
        <begin position="10"/>
        <end position="87"/>
    </location>
</feature>
<keyword evidence="3" id="KW-1185">Reference proteome</keyword>
<dbReference type="OrthoDB" id="5192927at2"/>
<dbReference type="EMBL" id="FZOO01000004">
    <property type="protein sequence ID" value="SNS43774.1"/>
    <property type="molecule type" value="Genomic_DNA"/>
</dbReference>